<dbReference type="Proteomes" id="UP000577724">
    <property type="component" value="Unassembled WGS sequence"/>
</dbReference>
<dbReference type="GeneID" id="97131430"/>
<sequence length="122" mass="14394">MEYRGVSPGEKEDNYDDVLYSERTLSFLRSKLDDFAIAIFLKIVKENKDHRGFVKTRLEDYRSKRFYIDHAILILDAQGFIASNKDGTMNPYFLTDRGRQLLNLVINERNEQKKQALKRSDQ</sequence>
<accession>A0ABX2ML94</accession>
<evidence type="ECO:0000313" key="2">
    <source>
        <dbReference type="Proteomes" id="UP000577724"/>
    </source>
</evidence>
<organism evidence="1 2">
    <name type="scientific">Paenibacillus taichungensis</name>
    <dbReference type="NCBI Taxonomy" id="484184"/>
    <lineage>
        <taxon>Bacteria</taxon>
        <taxon>Bacillati</taxon>
        <taxon>Bacillota</taxon>
        <taxon>Bacilli</taxon>
        <taxon>Bacillales</taxon>
        <taxon>Paenibacillaceae</taxon>
        <taxon>Paenibacillus</taxon>
    </lineage>
</organism>
<evidence type="ECO:0000313" key="1">
    <source>
        <dbReference type="EMBL" id="NUU54794.1"/>
    </source>
</evidence>
<evidence type="ECO:0008006" key="3">
    <source>
        <dbReference type="Google" id="ProtNLM"/>
    </source>
</evidence>
<dbReference type="RefSeq" id="WP_079696817.1">
    <property type="nucleotide sequence ID" value="NZ_JABMCC010000107.1"/>
</dbReference>
<keyword evidence="2" id="KW-1185">Reference proteome</keyword>
<comment type="caution">
    <text evidence="1">The sequence shown here is derived from an EMBL/GenBank/DDBJ whole genome shotgun (WGS) entry which is preliminary data.</text>
</comment>
<name>A0ABX2ML94_9BACL</name>
<dbReference type="EMBL" id="JABMCC010000107">
    <property type="protein sequence ID" value="NUU54794.1"/>
    <property type="molecule type" value="Genomic_DNA"/>
</dbReference>
<gene>
    <name evidence="1" type="ORF">HP548_11965</name>
</gene>
<proteinExistence type="predicted"/>
<protein>
    <recommendedName>
        <fullName evidence="3">ArnR1-like winged helix-turn-helix domain-containing protein</fullName>
    </recommendedName>
</protein>
<reference evidence="1 2" key="1">
    <citation type="submission" date="2020-05" db="EMBL/GenBank/DDBJ databases">
        <title>Genome Sequencing of Type Strains.</title>
        <authorList>
            <person name="Lemaire J.F."/>
            <person name="Inderbitzin P."/>
            <person name="Gregorio O.A."/>
            <person name="Collins S.B."/>
            <person name="Wespe N."/>
            <person name="Knight-Connoni V."/>
        </authorList>
    </citation>
    <scope>NUCLEOTIDE SEQUENCE [LARGE SCALE GENOMIC DNA]</scope>
    <source>
        <strain evidence="1 2">DSM 19942</strain>
    </source>
</reference>